<feature type="domain" description="UDENN" evidence="5">
    <location>
        <begin position="14"/>
        <end position="377"/>
    </location>
</feature>
<feature type="compositionally biased region" description="Low complexity" evidence="4">
    <location>
        <begin position="499"/>
        <end position="529"/>
    </location>
</feature>
<dbReference type="OrthoDB" id="206724at2759"/>
<dbReference type="Pfam" id="PF03455">
    <property type="entry name" value="dDENN"/>
    <property type="match status" value="1"/>
</dbReference>
<accession>A0A9Q0S403</accession>
<dbReference type="GO" id="GO:1901981">
    <property type="term" value="F:phosphatidylinositol phosphate binding"/>
    <property type="evidence" value="ECO:0007669"/>
    <property type="project" value="TreeGrafter"/>
</dbReference>
<dbReference type="GO" id="GO:0005085">
    <property type="term" value="F:guanyl-nucleotide exchange factor activity"/>
    <property type="evidence" value="ECO:0007669"/>
    <property type="project" value="UniProtKB-KW"/>
</dbReference>
<dbReference type="GO" id="GO:0032456">
    <property type="term" value="P:endocytic recycling"/>
    <property type="evidence" value="ECO:0007669"/>
    <property type="project" value="TreeGrafter"/>
</dbReference>
<dbReference type="InterPro" id="IPR001194">
    <property type="entry name" value="cDENN_dom"/>
</dbReference>
<dbReference type="FunFam" id="3.40.50.11500:FF:000001">
    <property type="entry name" value="Putative DENN domain-containing protein 1A"/>
    <property type="match status" value="1"/>
</dbReference>
<keyword evidence="2" id="KW-0344">Guanine-nucleotide releasing factor</keyword>
<feature type="compositionally biased region" description="Pro residues" evidence="4">
    <location>
        <begin position="628"/>
        <end position="637"/>
    </location>
</feature>
<dbReference type="FunFam" id="3.30.450.200:FF:000003">
    <property type="entry name" value="DENN domain containing 1A"/>
    <property type="match status" value="1"/>
</dbReference>
<comment type="caution">
    <text evidence="6">The sequence shown here is derived from an EMBL/GenBank/DDBJ whole genome shotgun (WGS) entry which is preliminary data.</text>
</comment>
<feature type="compositionally biased region" description="Polar residues" evidence="4">
    <location>
        <begin position="454"/>
        <end position="474"/>
    </location>
</feature>
<dbReference type="AlphaFoldDB" id="A0A9Q0S403"/>
<dbReference type="PROSITE" id="PS50211">
    <property type="entry name" value="DENN"/>
    <property type="match status" value="1"/>
</dbReference>
<feature type="compositionally biased region" description="Low complexity" evidence="4">
    <location>
        <begin position="790"/>
        <end position="800"/>
    </location>
</feature>
<sequence>MNSRYNEEVQKLFEFWCEIRSTSNAEKPSGQIISSFPEKFKDSEVINQIPYFAYPCSFINDSLQVYSFVLTSSDSKWRFGFCRHDPRTETAMVLITYLPWHDTFIRFMNVLGELKRTNSDEFQPFLSEAYNRGVPEPGSSLKLFYNAGTTNFMFQRPSQFQLPSIPENHNLNLYYNFVEARNMINVFAAMLAERRIVFTSRRFDRLSSCVQAANSFLYPMVWQHIFIPILPMNMREILCAPMPFLIGVPEAVLAKMTREELGDVVVLNCDNKTFDSPFDDVKSMPNELVTQLKKQLNVPSELLIGDRISKIFLRILVQLIGGYRDAIKFTQGDKITWDRDTFIDSRASNLRPFLRNMMELQIFQQFIEERLDMLNTGLGFSDEFELETLRYTEGDRTRKHYKDFLKNVKDKTNPAYKSAMESVKQGSRGVKTAYKGIKSKLRDRTPPNAAHQYGNHSQSQDGGHHSNSAPNSPVFTKRPQTEYSFNQNHRKPNTLLQTSNSLMNNSNFTNNNHINKSPTVSQPSSNSSSEMNILQELQQHALFKMPAVDRSLKPSMDYSTLRPLRSGSLLHAPPFQNTSDSYNSDMLSIGALCLIDTTLPSGATHRKPVPSDDSLNSSSKSSSFDSPPEMPSPPVPPRVSNSNHAKTKIDLPVSMFENKFVNNDFFSLNTSVAAPPIAPIRKNHIEQNKSIDTTPNLINLDTSFELEDFDPLNQNAKPLPPPKSTLLASSSQSLNRVPLPGLANPMYPYYTPQHQMPLKKPQKHTNDDDVELLRKYGLDQFSLVDGGASGSSQSNGSMRNSSDRNNWTVFD</sequence>
<evidence type="ECO:0000313" key="6">
    <source>
        <dbReference type="EMBL" id="KAJ6643138.1"/>
    </source>
</evidence>
<dbReference type="SMART" id="SM00800">
    <property type="entry name" value="uDENN"/>
    <property type="match status" value="1"/>
</dbReference>
<dbReference type="SMART" id="SM00801">
    <property type="entry name" value="dDENN"/>
    <property type="match status" value="1"/>
</dbReference>
<evidence type="ECO:0000256" key="4">
    <source>
        <dbReference type="SAM" id="MobiDB-lite"/>
    </source>
</evidence>
<keyword evidence="3" id="KW-0968">Cytoplasmic vesicle</keyword>
<keyword evidence="7" id="KW-1185">Reference proteome</keyword>
<dbReference type="PANTHER" id="PTHR13196:SF14">
    <property type="entry name" value="UDENN DOMAIN-CONTAINING PROTEIN"/>
    <property type="match status" value="1"/>
</dbReference>
<dbReference type="InterPro" id="IPR043153">
    <property type="entry name" value="DENN_C"/>
</dbReference>
<protein>
    <submittedName>
        <fullName evidence="6">DENN domain-containing protein 1A</fullName>
    </submittedName>
</protein>
<evidence type="ECO:0000256" key="2">
    <source>
        <dbReference type="ARBA" id="ARBA00022658"/>
    </source>
</evidence>
<feature type="compositionally biased region" description="Low complexity" evidence="4">
    <location>
        <begin position="611"/>
        <end position="627"/>
    </location>
</feature>
<organism evidence="6 7">
    <name type="scientific">Pseudolycoriella hygida</name>
    <dbReference type="NCBI Taxonomy" id="35572"/>
    <lineage>
        <taxon>Eukaryota</taxon>
        <taxon>Metazoa</taxon>
        <taxon>Ecdysozoa</taxon>
        <taxon>Arthropoda</taxon>
        <taxon>Hexapoda</taxon>
        <taxon>Insecta</taxon>
        <taxon>Pterygota</taxon>
        <taxon>Neoptera</taxon>
        <taxon>Endopterygota</taxon>
        <taxon>Diptera</taxon>
        <taxon>Nematocera</taxon>
        <taxon>Sciaroidea</taxon>
        <taxon>Sciaridae</taxon>
        <taxon>Pseudolycoriella</taxon>
    </lineage>
</organism>
<dbReference type="Gene3D" id="3.30.450.200">
    <property type="match status" value="1"/>
</dbReference>
<feature type="region of interest" description="Disordered" evidence="4">
    <location>
        <begin position="497"/>
        <end position="530"/>
    </location>
</feature>
<gene>
    <name evidence="6" type="primary">dennd1a</name>
    <name evidence="6" type="ORF">Bhyg_08094</name>
</gene>
<evidence type="ECO:0000313" key="7">
    <source>
        <dbReference type="Proteomes" id="UP001151699"/>
    </source>
</evidence>
<dbReference type="InterPro" id="IPR037516">
    <property type="entry name" value="Tripartite_DENN"/>
</dbReference>
<evidence type="ECO:0000256" key="3">
    <source>
        <dbReference type="ARBA" id="ARBA00023329"/>
    </source>
</evidence>
<reference evidence="6" key="1">
    <citation type="submission" date="2022-07" db="EMBL/GenBank/DDBJ databases">
        <authorList>
            <person name="Trinca V."/>
            <person name="Uliana J.V.C."/>
            <person name="Torres T.T."/>
            <person name="Ward R.J."/>
            <person name="Monesi N."/>
        </authorList>
    </citation>
    <scope>NUCLEOTIDE SEQUENCE</scope>
    <source>
        <strain evidence="6">HSMRA1968</strain>
        <tissue evidence="6">Whole embryos</tissue>
    </source>
</reference>
<comment type="subcellular location">
    <subcellularLocation>
        <location evidence="1">Cytoplasmic vesicle</location>
        <location evidence="1">Clathrin-coated vesicle</location>
    </subcellularLocation>
</comment>
<dbReference type="InterPro" id="IPR005113">
    <property type="entry name" value="uDENN_dom"/>
</dbReference>
<feature type="region of interest" description="Disordered" evidence="4">
    <location>
        <begin position="602"/>
        <end position="644"/>
    </location>
</feature>
<dbReference type="Gene3D" id="3.40.50.11500">
    <property type="match status" value="1"/>
</dbReference>
<name>A0A9Q0S403_9DIPT</name>
<dbReference type="PANTHER" id="PTHR13196">
    <property type="entry name" value="DENN DOMAIN-CONTAINING"/>
    <property type="match status" value="1"/>
</dbReference>
<dbReference type="GO" id="GO:0005829">
    <property type="term" value="C:cytosol"/>
    <property type="evidence" value="ECO:0007669"/>
    <property type="project" value="TreeGrafter"/>
</dbReference>
<dbReference type="InterPro" id="IPR040032">
    <property type="entry name" value="DENND1A/B/C"/>
</dbReference>
<dbReference type="SMART" id="SM00799">
    <property type="entry name" value="DENN"/>
    <property type="match status" value="1"/>
</dbReference>
<evidence type="ECO:0000259" key="5">
    <source>
        <dbReference type="PROSITE" id="PS50211"/>
    </source>
</evidence>
<dbReference type="EMBL" id="WJQU01000002">
    <property type="protein sequence ID" value="KAJ6643138.1"/>
    <property type="molecule type" value="Genomic_DNA"/>
</dbReference>
<dbReference type="Proteomes" id="UP001151699">
    <property type="component" value="Chromosome B"/>
</dbReference>
<evidence type="ECO:0000256" key="1">
    <source>
        <dbReference type="ARBA" id="ARBA00004132"/>
    </source>
</evidence>
<proteinExistence type="predicted"/>
<dbReference type="GO" id="GO:0006897">
    <property type="term" value="P:endocytosis"/>
    <property type="evidence" value="ECO:0007669"/>
    <property type="project" value="TreeGrafter"/>
</dbReference>
<feature type="region of interest" description="Disordered" evidence="4">
    <location>
        <begin position="438"/>
        <end position="478"/>
    </location>
</feature>
<dbReference type="InterPro" id="IPR005112">
    <property type="entry name" value="dDENN_dom"/>
</dbReference>
<feature type="region of interest" description="Disordered" evidence="4">
    <location>
        <begin position="784"/>
        <end position="811"/>
    </location>
</feature>
<dbReference type="GO" id="GO:0030136">
    <property type="term" value="C:clathrin-coated vesicle"/>
    <property type="evidence" value="ECO:0007669"/>
    <property type="project" value="UniProtKB-SubCell"/>
</dbReference>
<dbReference type="Gene3D" id="6.10.140.1000">
    <property type="match status" value="1"/>
</dbReference>
<dbReference type="Pfam" id="PF02141">
    <property type="entry name" value="DENN"/>
    <property type="match status" value="1"/>
</dbReference>
<dbReference type="Pfam" id="PF03456">
    <property type="entry name" value="uDENN"/>
    <property type="match status" value="1"/>
</dbReference>